<keyword evidence="2" id="KW-1185">Reference proteome</keyword>
<accession>A0A7J0ECN0</accession>
<dbReference type="Proteomes" id="UP000585474">
    <property type="component" value="Unassembled WGS sequence"/>
</dbReference>
<protein>
    <submittedName>
        <fullName evidence="1">Uncharacterized protein</fullName>
    </submittedName>
</protein>
<gene>
    <name evidence="1" type="ORF">Acr_03g0008660</name>
</gene>
<name>A0A7J0ECN0_9ERIC</name>
<evidence type="ECO:0000313" key="1">
    <source>
        <dbReference type="EMBL" id="GFY84092.1"/>
    </source>
</evidence>
<dbReference type="EMBL" id="BJWL01000003">
    <property type="protein sequence ID" value="GFY84092.1"/>
    <property type="molecule type" value="Genomic_DNA"/>
</dbReference>
<reference evidence="1 2" key="1">
    <citation type="submission" date="2019-07" db="EMBL/GenBank/DDBJ databases">
        <title>De Novo Assembly of kiwifruit Actinidia rufa.</title>
        <authorList>
            <person name="Sugita-Konishi S."/>
            <person name="Sato K."/>
            <person name="Mori E."/>
            <person name="Abe Y."/>
            <person name="Kisaki G."/>
            <person name="Hamano K."/>
            <person name="Suezawa K."/>
            <person name="Otani M."/>
            <person name="Fukuda T."/>
            <person name="Manabe T."/>
            <person name="Gomi K."/>
            <person name="Tabuchi M."/>
            <person name="Akimitsu K."/>
            <person name="Kataoka I."/>
        </authorList>
    </citation>
    <scope>NUCLEOTIDE SEQUENCE [LARGE SCALE GENOMIC DNA]</scope>
    <source>
        <strain evidence="2">cv. Fuchu</strain>
    </source>
</reference>
<proteinExistence type="predicted"/>
<evidence type="ECO:0000313" key="2">
    <source>
        <dbReference type="Proteomes" id="UP000585474"/>
    </source>
</evidence>
<sequence>MNNDQFSETATTNVMTVDESDILLAALVSEKSDVLLAALVNEKSDLILDLGSVYHLCRDRKKFYTYAACDDGLTWMRITQRAKLLVKEQSSSADERSLTLIKGELLSNMGPVVLASKMDKESNSYTKVHEASVGVPGGSDIQLKAQRKEIKSILRSCTATGAPPPPK</sequence>
<comment type="caution">
    <text evidence="1">The sequence shown here is derived from an EMBL/GenBank/DDBJ whole genome shotgun (WGS) entry which is preliminary data.</text>
</comment>
<dbReference type="AlphaFoldDB" id="A0A7J0ECN0"/>
<dbReference type="OrthoDB" id="1749238at2759"/>
<organism evidence="1 2">
    <name type="scientific">Actinidia rufa</name>
    <dbReference type="NCBI Taxonomy" id="165716"/>
    <lineage>
        <taxon>Eukaryota</taxon>
        <taxon>Viridiplantae</taxon>
        <taxon>Streptophyta</taxon>
        <taxon>Embryophyta</taxon>
        <taxon>Tracheophyta</taxon>
        <taxon>Spermatophyta</taxon>
        <taxon>Magnoliopsida</taxon>
        <taxon>eudicotyledons</taxon>
        <taxon>Gunneridae</taxon>
        <taxon>Pentapetalae</taxon>
        <taxon>asterids</taxon>
        <taxon>Ericales</taxon>
        <taxon>Actinidiaceae</taxon>
        <taxon>Actinidia</taxon>
    </lineage>
</organism>